<protein>
    <submittedName>
        <fullName evidence="2">Uncharacterized protein</fullName>
    </submittedName>
</protein>
<feature type="region of interest" description="Disordered" evidence="1">
    <location>
        <begin position="1"/>
        <end position="24"/>
    </location>
</feature>
<proteinExistence type="predicted"/>
<accession>A0A8J5IJA6</accession>
<evidence type="ECO:0000313" key="2">
    <source>
        <dbReference type="EMBL" id="KAG6954524.1"/>
    </source>
</evidence>
<organism evidence="2 3">
    <name type="scientific">Phytophthora aleatoria</name>
    <dbReference type="NCBI Taxonomy" id="2496075"/>
    <lineage>
        <taxon>Eukaryota</taxon>
        <taxon>Sar</taxon>
        <taxon>Stramenopiles</taxon>
        <taxon>Oomycota</taxon>
        <taxon>Peronosporomycetes</taxon>
        <taxon>Peronosporales</taxon>
        <taxon>Peronosporaceae</taxon>
        <taxon>Phytophthora</taxon>
    </lineage>
</organism>
<reference evidence="2" key="1">
    <citation type="submission" date="2021-01" db="EMBL/GenBank/DDBJ databases">
        <title>Phytophthora aleatoria, a newly-described species from Pinus radiata is distinct from Phytophthora cactorum isolates based on comparative genomics.</title>
        <authorList>
            <person name="Mcdougal R."/>
            <person name="Panda P."/>
            <person name="Williams N."/>
            <person name="Studholme D.J."/>
        </authorList>
    </citation>
    <scope>NUCLEOTIDE SEQUENCE</scope>
    <source>
        <strain evidence="2">NZFS 4037</strain>
    </source>
</reference>
<gene>
    <name evidence="2" type="ORF">JG688_00012296</name>
</gene>
<keyword evidence="3" id="KW-1185">Reference proteome</keyword>
<comment type="caution">
    <text evidence="2">The sequence shown here is derived from an EMBL/GenBank/DDBJ whole genome shotgun (WGS) entry which is preliminary data.</text>
</comment>
<feature type="non-terminal residue" evidence="2">
    <location>
        <position position="56"/>
    </location>
</feature>
<feature type="non-terminal residue" evidence="2">
    <location>
        <position position="1"/>
    </location>
</feature>
<evidence type="ECO:0000256" key="1">
    <source>
        <dbReference type="SAM" id="MobiDB-lite"/>
    </source>
</evidence>
<evidence type="ECO:0000313" key="3">
    <source>
        <dbReference type="Proteomes" id="UP000709295"/>
    </source>
</evidence>
<sequence length="56" mass="6225">YRRQATSEDIAVESEGTHQSAELDPVPDCEEAMLASTAKTNIECHDRGSNNRETME</sequence>
<name>A0A8J5IJA6_9STRA</name>
<dbReference type="Proteomes" id="UP000709295">
    <property type="component" value="Unassembled WGS sequence"/>
</dbReference>
<dbReference type="AlphaFoldDB" id="A0A8J5IJA6"/>
<dbReference type="EMBL" id="JAENGY010000937">
    <property type="protein sequence ID" value="KAG6954524.1"/>
    <property type="molecule type" value="Genomic_DNA"/>
</dbReference>